<dbReference type="EMBL" id="JAVRJZ010000061">
    <property type="protein sequence ID" value="KAK2703925.1"/>
    <property type="molecule type" value="Genomic_DNA"/>
</dbReference>
<keyword evidence="4" id="KW-1185">Reference proteome</keyword>
<accession>A0AA88H814</accession>
<reference evidence="3" key="1">
    <citation type="submission" date="2023-07" db="EMBL/GenBank/DDBJ databases">
        <title>Chromosome-level genome assembly of Artemia franciscana.</title>
        <authorList>
            <person name="Jo E."/>
        </authorList>
    </citation>
    <scope>NUCLEOTIDE SEQUENCE</scope>
    <source>
        <tissue evidence="3">Whole body</tissue>
    </source>
</reference>
<feature type="region of interest" description="Disordered" evidence="1">
    <location>
        <begin position="195"/>
        <end position="228"/>
    </location>
</feature>
<dbReference type="InterPro" id="IPR029526">
    <property type="entry name" value="PGBD"/>
</dbReference>
<evidence type="ECO:0000313" key="4">
    <source>
        <dbReference type="Proteomes" id="UP001187531"/>
    </source>
</evidence>
<feature type="compositionally biased region" description="Basic and acidic residues" evidence="1">
    <location>
        <begin position="202"/>
        <end position="216"/>
    </location>
</feature>
<feature type="domain" description="PiggyBac transposable element-derived protein" evidence="2">
    <location>
        <begin position="43"/>
        <end position="156"/>
    </location>
</feature>
<dbReference type="Proteomes" id="UP001187531">
    <property type="component" value="Unassembled WGS sequence"/>
</dbReference>
<dbReference type="PANTHER" id="PTHR46599">
    <property type="entry name" value="PIGGYBAC TRANSPOSABLE ELEMENT-DERIVED PROTEIN 4"/>
    <property type="match status" value="1"/>
</dbReference>
<evidence type="ECO:0000313" key="3">
    <source>
        <dbReference type="EMBL" id="KAK2703925.1"/>
    </source>
</evidence>
<dbReference type="Pfam" id="PF13843">
    <property type="entry name" value="DDE_Tnp_1_7"/>
    <property type="match status" value="1"/>
</dbReference>
<protein>
    <recommendedName>
        <fullName evidence="2">PiggyBac transposable element-derived protein domain-containing protein</fullName>
    </recommendedName>
</protein>
<sequence length="228" mass="26075">MELSASMMNPPLSAILMAEVAIEGKYLLKWTSETKLIANDDGPPKLEAKKELRRGDLEYDVRSDETYSVSWKGKRCKQLLSTFHKGGEVTQISRMEKDGCVTQVTYPNLVVKCNKFVGCVNKADMLKSLYAIERKKRKWWHHLLWHFVDITTVNAFVLLKLSTILDANRITLKDFICRIVTGMVESYSCKGERGRTTSKSEVIPKFKPQEPQEKRLNQSKHLPVHGTS</sequence>
<evidence type="ECO:0000256" key="1">
    <source>
        <dbReference type="SAM" id="MobiDB-lite"/>
    </source>
</evidence>
<dbReference type="PANTHER" id="PTHR46599:SF2">
    <property type="entry name" value="PIGGYBAC TRANSPOSABLE ELEMENT-DERIVED PROTEIN 4-LIKE"/>
    <property type="match status" value="1"/>
</dbReference>
<name>A0AA88H814_ARTSF</name>
<organism evidence="3 4">
    <name type="scientific">Artemia franciscana</name>
    <name type="common">Brine shrimp</name>
    <name type="synonym">Artemia sanfranciscana</name>
    <dbReference type="NCBI Taxonomy" id="6661"/>
    <lineage>
        <taxon>Eukaryota</taxon>
        <taxon>Metazoa</taxon>
        <taxon>Ecdysozoa</taxon>
        <taxon>Arthropoda</taxon>
        <taxon>Crustacea</taxon>
        <taxon>Branchiopoda</taxon>
        <taxon>Anostraca</taxon>
        <taxon>Artemiidae</taxon>
        <taxon>Artemia</taxon>
    </lineage>
</organism>
<dbReference type="AlphaFoldDB" id="A0AA88H814"/>
<gene>
    <name evidence="3" type="ORF">QYM36_017745</name>
</gene>
<comment type="caution">
    <text evidence="3">The sequence shown here is derived from an EMBL/GenBank/DDBJ whole genome shotgun (WGS) entry which is preliminary data.</text>
</comment>
<proteinExistence type="predicted"/>
<evidence type="ECO:0000259" key="2">
    <source>
        <dbReference type="Pfam" id="PF13843"/>
    </source>
</evidence>